<evidence type="ECO:0000313" key="9">
    <source>
        <dbReference type="Proteomes" id="UP001151582"/>
    </source>
</evidence>
<dbReference type="Proteomes" id="UP001151582">
    <property type="component" value="Unassembled WGS sequence"/>
</dbReference>
<feature type="transmembrane region" description="Helical" evidence="6">
    <location>
        <begin position="431"/>
        <end position="449"/>
    </location>
</feature>
<dbReference type="InterPro" id="IPR036513">
    <property type="entry name" value="STAS_dom_sf"/>
</dbReference>
<evidence type="ECO:0000256" key="3">
    <source>
        <dbReference type="ARBA" id="ARBA00022989"/>
    </source>
</evidence>
<keyword evidence="4 6" id="KW-0472">Membrane</keyword>
<evidence type="ECO:0000256" key="5">
    <source>
        <dbReference type="SAM" id="MobiDB-lite"/>
    </source>
</evidence>
<feature type="region of interest" description="Disordered" evidence="5">
    <location>
        <begin position="36"/>
        <end position="70"/>
    </location>
</feature>
<keyword evidence="2 6" id="KW-0812">Transmembrane</keyword>
<comment type="caution">
    <text evidence="8">The sequence shown here is derived from an EMBL/GenBank/DDBJ whole genome shotgun (WGS) entry which is preliminary data.</text>
</comment>
<dbReference type="AlphaFoldDB" id="A0A9W8B762"/>
<accession>A0A9W8B762</accession>
<feature type="transmembrane region" description="Helical" evidence="6">
    <location>
        <begin position="193"/>
        <end position="212"/>
    </location>
</feature>
<keyword evidence="3 6" id="KW-1133">Transmembrane helix</keyword>
<proteinExistence type="predicted"/>
<dbReference type="PROSITE" id="PS50801">
    <property type="entry name" value="STAS"/>
    <property type="match status" value="1"/>
</dbReference>
<dbReference type="Gene3D" id="3.30.750.24">
    <property type="entry name" value="STAS domain"/>
    <property type="match status" value="1"/>
</dbReference>
<gene>
    <name evidence="8" type="ORF">H4R34_000432</name>
</gene>
<evidence type="ECO:0000259" key="7">
    <source>
        <dbReference type="PROSITE" id="PS50801"/>
    </source>
</evidence>
<evidence type="ECO:0000256" key="6">
    <source>
        <dbReference type="SAM" id="Phobius"/>
    </source>
</evidence>
<protein>
    <recommendedName>
        <fullName evidence="7">STAS domain-containing protein</fullName>
    </recommendedName>
</protein>
<feature type="transmembrane region" description="Helical" evidence="6">
    <location>
        <begin position="132"/>
        <end position="151"/>
    </location>
</feature>
<reference evidence="8" key="1">
    <citation type="submission" date="2022-07" db="EMBL/GenBank/DDBJ databases">
        <title>Phylogenomic reconstructions and comparative analyses of Kickxellomycotina fungi.</title>
        <authorList>
            <person name="Reynolds N.K."/>
            <person name="Stajich J.E."/>
            <person name="Barry K."/>
            <person name="Grigoriev I.V."/>
            <person name="Crous P."/>
            <person name="Smith M.E."/>
        </authorList>
    </citation>
    <scope>NUCLEOTIDE SEQUENCE</scope>
    <source>
        <strain evidence="8">RSA 567</strain>
    </source>
</reference>
<dbReference type="CDD" id="cd07042">
    <property type="entry name" value="STAS_SulP_like_sulfate_transporter"/>
    <property type="match status" value="1"/>
</dbReference>
<keyword evidence="9" id="KW-1185">Reference proteome</keyword>
<dbReference type="Pfam" id="PF00916">
    <property type="entry name" value="Sulfate_transp"/>
    <property type="match status" value="1"/>
</dbReference>
<dbReference type="NCBIfam" id="TIGR00815">
    <property type="entry name" value="sulP"/>
    <property type="match status" value="1"/>
</dbReference>
<sequence>MWSTDEQSPLLSVSQDDRPLLQRRHSIQVSFAPLRTSTRDSVNRPHRYPLTPGVRAEESPDATTLSIHSDASGPRFPDRWALFQTRLRYYVPVFKWLPEYSWAWLGHDLRAGITVACLLIPQALSYGTLAKLTPIHGLYTALVPVFVYGLLGTSRHLAMGPEALLSILVGEVVDDYRHTVSKSADAPLLDPSGVARILTFLVGALTFAMGIFRLGFFDSLLSKALLRGFVTAVAFVIIIGQLIPICGLNDLAGHLPLTASSLDKLQFVLRHLGDSHILTLQVALTCIAFLVMSTLIKRRFKYVQWLQQIPEILVTVVVTTVLCYLFRWDEQGLAVFGNVEAAIPVPTLPRLPEASFYKDVLTSSLLISTIGIVESIIIAREYASKNHYSVSPNRELVALGVANLVGCVFGSYPAFGSLARSRLNDRAKARSPLAGIVSGSVVLITILVVLPAFYYLPRAVLNAIVFNTALSLLTKTPREIRFLYRLHAWQDLSLLGLIFVATMVVSIEIGIFLAVILSIVLVIKKSTVPRITILGRKSGTRDQFAPIPDSPDVVEHIEGVLMVRIEEPLSFANTGQLQARLKRLELFGDMNTHPSEDARLPPAQAVIFDVEQMPAVDASALAILKEIAVSYQSQGIQVCFVRLQPGLFLKFESSGLSEQIGHGLFFSQVADALQYVGLKRPYAYISDQPRGLDEDNVYSPL</sequence>
<feature type="transmembrane region" description="Helical" evidence="6">
    <location>
        <begin position="396"/>
        <end position="419"/>
    </location>
</feature>
<evidence type="ECO:0000256" key="4">
    <source>
        <dbReference type="ARBA" id="ARBA00023136"/>
    </source>
</evidence>
<dbReference type="GO" id="GO:0016020">
    <property type="term" value="C:membrane"/>
    <property type="evidence" value="ECO:0007669"/>
    <property type="project" value="UniProtKB-SubCell"/>
</dbReference>
<dbReference type="SUPFAM" id="SSF52091">
    <property type="entry name" value="SpoIIaa-like"/>
    <property type="match status" value="1"/>
</dbReference>
<dbReference type="EMBL" id="JANBQB010000010">
    <property type="protein sequence ID" value="KAJ1984812.1"/>
    <property type="molecule type" value="Genomic_DNA"/>
</dbReference>
<feature type="transmembrane region" description="Helical" evidence="6">
    <location>
        <begin position="277"/>
        <end position="296"/>
    </location>
</feature>
<evidence type="ECO:0000256" key="1">
    <source>
        <dbReference type="ARBA" id="ARBA00004141"/>
    </source>
</evidence>
<dbReference type="OrthoDB" id="427213at2759"/>
<dbReference type="InterPro" id="IPR002645">
    <property type="entry name" value="STAS_dom"/>
</dbReference>
<dbReference type="InterPro" id="IPR001902">
    <property type="entry name" value="SLC26A/SulP_fam"/>
</dbReference>
<dbReference type="PANTHER" id="PTHR11814">
    <property type="entry name" value="SULFATE TRANSPORTER"/>
    <property type="match status" value="1"/>
</dbReference>
<feature type="transmembrane region" description="Helical" evidence="6">
    <location>
        <begin position="224"/>
        <end position="243"/>
    </location>
</feature>
<organism evidence="8 9">
    <name type="scientific">Dimargaris verticillata</name>
    <dbReference type="NCBI Taxonomy" id="2761393"/>
    <lineage>
        <taxon>Eukaryota</taxon>
        <taxon>Fungi</taxon>
        <taxon>Fungi incertae sedis</taxon>
        <taxon>Zoopagomycota</taxon>
        <taxon>Kickxellomycotina</taxon>
        <taxon>Dimargaritomycetes</taxon>
        <taxon>Dimargaritales</taxon>
        <taxon>Dimargaritaceae</taxon>
        <taxon>Dimargaris</taxon>
    </lineage>
</organism>
<feature type="domain" description="STAS" evidence="7">
    <location>
        <begin position="550"/>
        <end position="676"/>
    </location>
</feature>
<feature type="transmembrane region" description="Helical" evidence="6">
    <location>
        <begin position="494"/>
        <end position="523"/>
    </location>
</feature>
<evidence type="ECO:0000256" key="2">
    <source>
        <dbReference type="ARBA" id="ARBA00022692"/>
    </source>
</evidence>
<evidence type="ECO:0000313" key="8">
    <source>
        <dbReference type="EMBL" id="KAJ1984812.1"/>
    </source>
</evidence>
<dbReference type="InterPro" id="IPR011547">
    <property type="entry name" value="SLC26A/SulP_dom"/>
</dbReference>
<dbReference type="GO" id="GO:0055085">
    <property type="term" value="P:transmembrane transport"/>
    <property type="evidence" value="ECO:0007669"/>
    <property type="project" value="InterPro"/>
</dbReference>
<name>A0A9W8B762_9FUNG</name>
<dbReference type="Pfam" id="PF01740">
    <property type="entry name" value="STAS"/>
    <property type="match status" value="1"/>
</dbReference>
<feature type="transmembrane region" description="Helical" evidence="6">
    <location>
        <begin position="308"/>
        <end position="327"/>
    </location>
</feature>
<comment type="subcellular location">
    <subcellularLocation>
        <location evidence="1">Membrane</location>
        <topology evidence="1">Multi-pass membrane protein</topology>
    </subcellularLocation>
</comment>